<comment type="caution">
    <text evidence="2">The sequence shown here is derived from an EMBL/GenBank/DDBJ whole genome shotgun (WGS) entry which is preliminary data.</text>
</comment>
<evidence type="ECO:0000256" key="1">
    <source>
        <dbReference type="SAM" id="SignalP"/>
    </source>
</evidence>
<dbReference type="Proteomes" id="UP000735302">
    <property type="component" value="Unassembled WGS sequence"/>
</dbReference>
<dbReference type="EMBL" id="BLXT01007982">
    <property type="protein sequence ID" value="GFO44801.1"/>
    <property type="molecule type" value="Genomic_DNA"/>
</dbReference>
<accession>A0AAV4DLE7</accession>
<feature type="chain" id="PRO_5043819945" description="Secreted protein" evidence="1">
    <location>
        <begin position="17"/>
        <end position="120"/>
    </location>
</feature>
<evidence type="ECO:0000313" key="3">
    <source>
        <dbReference type="Proteomes" id="UP000735302"/>
    </source>
</evidence>
<dbReference type="AlphaFoldDB" id="A0AAV4DLE7"/>
<organism evidence="2 3">
    <name type="scientific">Plakobranchus ocellatus</name>
    <dbReference type="NCBI Taxonomy" id="259542"/>
    <lineage>
        <taxon>Eukaryota</taxon>
        <taxon>Metazoa</taxon>
        <taxon>Spiralia</taxon>
        <taxon>Lophotrochozoa</taxon>
        <taxon>Mollusca</taxon>
        <taxon>Gastropoda</taxon>
        <taxon>Heterobranchia</taxon>
        <taxon>Euthyneura</taxon>
        <taxon>Panpulmonata</taxon>
        <taxon>Sacoglossa</taxon>
        <taxon>Placobranchoidea</taxon>
        <taxon>Plakobranchidae</taxon>
        <taxon>Plakobranchus</taxon>
    </lineage>
</organism>
<keyword evidence="3" id="KW-1185">Reference proteome</keyword>
<proteinExistence type="predicted"/>
<keyword evidence="1" id="KW-0732">Signal</keyword>
<sequence>METLLYFSGLVAAAGAWSPVYCTVRRGNFRILINFLCRSHGKPVLPPKDIAQGLISSSYGAIIDYFQAFRQNTQIFFFLFPTWSTHSSSRPTVSRSVRQEEHVFRSYAKDLYCVAPVQTL</sequence>
<evidence type="ECO:0000313" key="2">
    <source>
        <dbReference type="EMBL" id="GFO44801.1"/>
    </source>
</evidence>
<reference evidence="2 3" key="1">
    <citation type="journal article" date="2021" name="Elife">
        <title>Chloroplast acquisition without the gene transfer in kleptoplastic sea slugs, Plakobranchus ocellatus.</title>
        <authorList>
            <person name="Maeda T."/>
            <person name="Takahashi S."/>
            <person name="Yoshida T."/>
            <person name="Shimamura S."/>
            <person name="Takaki Y."/>
            <person name="Nagai Y."/>
            <person name="Toyoda A."/>
            <person name="Suzuki Y."/>
            <person name="Arimoto A."/>
            <person name="Ishii H."/>
            <person name="Satoh N."/>
            <person name="Nishiyama T."/>
            <person name="Hasebe M."/>
            <person name="Maruyama T."/>
            <person name="Minagawa J."/>
            <person name="Obokata J."/>
            <person name="Shigenobu S."/>
        </authorList>
    </citation>
    <scope>NUCLEOTIDE SEQUENCE [LARGE SCALE GENOMIC DNA]</scope>
</reference>
<name>A0AAV4DLE7_9GAST</name>
<evidence type="ECO:0008006" key="4">
    <source>
        <dbReference type="Google" id="ProtNLM"/>
    </source>
</evidence>
<protein>
    <recommendedName>
        <fullName evidence="4">Secreted protein</fullName>
    </recommendedName>
</protein>
<feature type="signal peptide" evidence="1">
    <location>
        <begin position="1"/>
        <end position="16"/>
    </location>
</feature>
<gene>
    <name evidence="2" type="ORF">PoB_007130600</name>
</gene>